<name>A0A0J7MP75_LASNI</name>
<proteinExistence type="predicted"/>
<feature type="region of interest" description="Disordered" evidence="1">
    <location>
        <begin position="1"/>
        <end position="48"/>
    </location>
</feature>
<evidence type="ECO:0000313" key="2">
    <source>
        <dbReference type="EMBL" id="KMQ82405.1"/>
    </source>
</evidence>
<accession>A0A0J7MP75</accession>
<keyword evidence="3" id="KW-1185">Reference proteome</keyword>
<dbReference type="PaxDb" id="67767-A0A0J7MP75"/>
<sequence length="111" mass="12823">MCSAADFSDSEYEASEDDEVSDQGSVANSTLQTAENATKETIRRSTRERKPVIREDFFTYLAADMIQMILRPSKKQSEDQTKWIGQKPCARSHSEKKRHGHLLIYRKEERP</sequence>
<dbReference type="AlphaFoldDB" id="A0A0J7MP75"/>
<feature type="region of interest" description="Disordered" evidence="1">
    <location>
        <begin position="72"/>
        <end position="111"/>
    </location>
</feature>
<dbReference type="EMBL" id="LBMM01025743">
    <property type="protein sequence ID" value="KMQ82405.1"/>
    <property type="molecule type" value="Genomic_DNA"/>
</dbReference>
<organism evidence="2 3">
    <name type="scientific">Lasius niger</name>
    <name type="common">Black garden ant</name>
    <dbReference type="NCBI Taxonomy" id="67767"/>
    <lineage>
        <taxon>Eukaryota</taxon>
        <taxon>Metazoa</taxon>
        <taxon>Ecdysozoa</taxon>
        <taxon>Arthropoda</taxon>
        <taxon>Hexapoda</taxon>
        <taxon>Insecta</taxon>
        <taxon>Pterygota</taxon>
        <taxon>Neoptera</taxon>
        <taxon>Endopterygota</taxon>
        <taxon>Hymenoptera</taxon>
        <taxon>Apocrita</taxon>
        <taxon>Aculeata</taxon>
        <taxon>Formicoidea</taxon>
        <taxon>Formicidae</taxon>
        <taxon>Formicinae</taxon>
        <taxon>Lasius</taxon>
        <taxon>Lasius</taxon>
    </lineage>
</organism>
<protein>
    <submittedName>
        <fullName evidence="2">Sensory neuron membrane protein 2</fullName>
    </submittedName>
</protein>
<feature type="compositionally biased region" description="Basic and acidic residues" evidence="1">
    <location>
        <begin position="37"/>
        <end position="48"/>
    </location>
</feature>
<reference evidence="2 3" key="1">
    <citation type="submission" date="2015-04" db="EMBL/GenBank/DDBJ databases">
        <title>Lasius niger genome sequencing.</title>
        <authorList>
            <person name="Konorov E.A."/>
            <person name="Nikitin M.A."/>
            <person name="Kirill M.V."/>
            <person name="Chang P."/>
        </authorList>
    </citation>
    <scope>NUCLEOTIDE SEQUENCE [LARGE SCALE GENOMIC DNA]</scope>
    <source>
        <tissue evidence="2">Whole</tissue>
    </source>
</reference>
<comment type="caution">
    <text evidence="2">The sequence shown here is derived from an EMBL/GenBank/DDBJ whole genome shotgun (WGS) entry which is preliminary data.</text>
</comment>
<feature type="compositionally biased region" description="Acidic residues" evidence="1">
    <location>
        <begin position="8"/>
        <end position="21"/>
    </location>
</feature>
<evidence type="ECO:0000256" key="1">
    <source>
        <dbReference type="SAM" id="MobiDB-lite"/>
    </source>
</evidence>
<gene>
    <name evidence="2" type="ORF">RF55_23112</name>
</gene>
<evidence type="ECO:0000313" key="3">
    <source>
        <dbReference type="Proteomes" id="UP000036403"/>
    </source>
</evidence>
<dbReference type="Proteomes" id="UP000036403">
    <property type="component" value="Unassembled WGS sequence"/>
</dbReference>
<feature type="compositionally biased region" description="Polar residues" evidence="1">
    <location>
        <begin position="23"/>
        <end position="36"/>
    </location>
</feature>